<dbReference type="PROSITE" id="PS51910">
    <property type="entry name" value="GH18_2"/>
    <property type="match status" value="1"/>
</dbReference>
<dbReference type="Proteomes" id="UP001497623">
    <property type="component" value="Unassembled WGS sequence"/>
</dbReference>
<dbReference type="InterPro" id="IPR001579">
    <property type="entry name" value="Glyco_hydro_18_chit_AS"/>
</dbReference>
<dbReference type="SMART" id="SM00636">
    <property type="entry name" value="Glyco_18"/>
    <property type="match status" value="1"/>
</dbReference>
<dbReference type="EMBL" id="CAXKWB010055116">
    <property type="protein sequence ID" value="CAL4176605.1"/>
    <property type="molecule type" value="Genomic_DNA"/>
</dbReference>
<dbReference type="InterPro" id="IPR017853">
    <property type="entry name" value="GH"/>
</dbReference>
<keyword evidence="9" id="KW-0119">Carbohydrate metabolism</keyword>
<evidence type="ECO:0000256" key="13">
    <source>
        <dbReference type="SAM" id="MobiDB-lite"/>
    </source>
</evidence>
<dbReference type="PANTHER" id="PTHR11177">
    <property type="entry name" value="CHITINASE"/>
    <property type="match status" value="1"/>
</dbReference>
<dbReference type="Gene3D" id="3.20.20.80">
    <property type="entry name" value="Glycosidases"/>
    <property type="match status" value="1"/>
</dbReference>
<evidence type="ECO:0000256" key="4">
    <source>
        <dbReference type="ARBA" id="ARBA00022669"/>
    </source>
</evidence>
<feature type="non-terminal residue" evidence="16">
    <location>
        <position position="645"/>
    </location>
</feature>
<dbReference type="InterPro" id="IPR029070">
    <property type="entry name" value="Chitinase_insertion_sf"/>
</dbReference>
<dbReference type="GO" id="GO:0008061">
    <property type="term" value="F:chitin binding"/>
    <property type="evidence" value="ECO:0007669"/>
    <property type="project" value="UniProtKB-KW"/>
</dbReference>
<feature type="signal peptide" evidence="14">
    <location>
        <begin position="1"/>
        <end position="23"/>
    </location>
</feature>
<keyword evidence="10 12" id="KW-0326">Glycosidase</keyword>
<dbReference type="EC" id="3.2.1.14" evidence="3"/>
<proteinExistence type="inferred from homology"/>
<evidence type="ECO:0000256" key="7">
    <source>
        <dbReference type="ARBA" id="ARBA00023024"/>
    </source>
</evidence>
<dbReference type="PANTHER" id="PTHR11177:SF144">
    <property type="entry name" value="CHITINASE 5"/>
    <property type="match status" value="1"/>
</dbReference>
<feature type="region of interest" description="Disordered" evidence="13">
    <location>
        <begin position="626"/>
        <end position="645"/>
    </location>
</feature>
<dbReference type="PROSITE" id="PS01095">
    <property type="entry name" value="GH18_1"/>
    <property type="match status" value="1"/>
</dbReference>
<keyword evidence="4" id="KW-0147">Chitin-binding</keyword>
<dbReference type="GO" id="GO:0008843">
    <property type="term" value="F:endochitinase activity"/>
    <property type="evidence" value="ECO:0007669"/>
    <property type="project" value="UniProtKB-EC"/>
</dbReference>
<evidence type="ECO:0000256" key="2">
    <source>
        <dbReference type="ARBA" id="ARBA00009121"/>
    </source>
</evidence>
<comment type="caution">
    <text evidence="16">The sequence shown here is derived from an EMBL/GenBank/DDBJ whole genome shotgun (WGS) entry which is preliminary data.</text>
</comment>
<dbReference type="Gene3D" id="3.10.50.10">
    <property type="match status" value="1"/>
</dbReference>
<evidence type="ECO:0000256" key="6">
    <source>
        <dbReference type="ARBA" id="ARBA00022801"/>
    </source>
</evidence>
<evidence type="ECO:0000256" key="14">
    <source>
        <dbReference type="SAM" id="SignalP"/>
    </source>
</evidence>
<reference evidence="16 17" key="1">
    <citation type="submission" date="2024-05" db="EMBL/GenBank/DDBJ databases">
        <authorList>
            <person name="Wallberg A."/>
        </authorList>
    </citation>
    <scope>NUCLEOTIDE SEQUENCE [LARGE SCALE GENOMIC DNA]</scope>
</reference>
<name>A0AAV2SD45_MEGNR</name>
<evidence type="ECO:0000256" key="11">
    <source>
        <dbReference type="ARBA" id="ARBA00023326"/>
    </source>
</evidence>
<keyword evidence="17" id="KW-1185">Reference proteome</keyword>
<dbReference type="Pfam" id="PF00704">
    <property type="entry name" value="Glyco_hydro_18"/>
    <property type="match status" value="1"/>
</dbReference>
<dbReference type="GO" id="GO:0005576">
    <property type="term" value="C:extracellular region"/>
    <property type="evidence" value="ECO:0007669"/>
    <property type="project" value="TreeGrafter"/>
</dbReference>
<dbReference type="FunFam" id="3.10.50.10:FF:000004">
    <property type="entry name" value="Chitinase 5"/>
    <property type="match status" value="1"/>
</dbReference>
<dbReference type="AlphaFoldDB" id="A0AAV2SD45"/>
<evidence type="ECO:0000313" key="17">
    <source>
        <dbReference type="Proteomes" id="UP001497623"/>
    </source>
</evidence>
<dbReference type="InterPro" id="IPR001223">
    <property type="entry name" value="Glyco_hydro18_cat"/>
</dbReference>
<evidence type="ECO:0000256" key="3">
    <source>
        <dbReference type="ARBA" id="ARBA00012729"/>
    </source>
</evidence>
<protein>
    <recommendedName>
        <fullName evidence="3">chitinase</fullName>
        <ecNumber evidence="3">3.2.1.14</ecNumber>
    </recommendedName>
</protein>
<dbReference type="InterPro" id="IPR011583">
    <property type="entry name" value="Chitinase_II/V-like_cat"/>
</dbReference>
<evidence type="ECO:0000256" key="1">
    <source>
        <dbReference type="ARBA" id="ARBA00000822"/>
    </source>
</evidence>
<accession>A0AAV2SD45</accession>
<keyword evidence="5 14" id="KW-0732">Signal</keyword>
<dbReference type="GO" id="GO:0006032">
    <property type="term" value="P:chitin catabolic process"/>
    <property type="evidence" value="ECO:0007669"/>
    <property type="project" value="UniProtKB-KW"/>
</dbReference>
<keyword evidence="6 12" id="KW-0378">Hydrolase</keyword>
<comment type="catalytic activity">
    <reaction evidence="1">
        <text>Random endo-hydrolysis of N-acetyl-beta-D-glucosaminide (1-&gt;4)-beta-linkages in chitin and chitodextrins.</text>
        <dbReference type="EC" id="3.2.1.14"/>
    </reaction>
</comment>
<feature type="domain" description="GH18" evidence="15">
    <location>
        <begin position="42"/>
        <end position="417"/>
    </location>
</feature>
<evidence type="ECO:0000256" key="12">
    <source>
        <dbReference type="RuleBase" id="RU000489"/>
    </source>
</evidence>
<sequence>MSRMHEVAGVVLMMVITLPALHAQGQISTTGISEPRLFMAPGRRVCYYEAWSVYRPGVGRYDTNNIPRDLCTHLIYSFSGLSDETWEMIVLDPADRAPGGFSGLTGVRDWNSNLKVLLAIGGWNEGGKKYSQMAALKSRREAFIKSVVDWMWDYGFDGFDLDWEYPGAPERNGTVQDKDNFLTLVSELREAFMNEGRNWELTAAVPAAKFRTDVGFHIKEVCSLLDGVHLLTYDLRGFWDGFADVHSPLYRRHGHDVNQFTNLNVHDGVMVWVDGGCPREKIVVGVPFYGRTFTLADQSDVSQGAPIARWDNKGKGKAGAFTREPGFLSFYEICTMMTDPGWAKHYDQQGEVPFTYKGDQWVGYENVESIGKKADFIKSQGLGGVMVWALGQDDFQGSCGFGPHPLLNELNNRLGNYEILQQDPPYNITFMRSKDSRPAVDDPLESFSLQGSIGTVTRSAGWDNINSNNLDSLDSIGQPNQYENNPFFKQEFLSNPMFTAKFVPTTSRPKHFGVTTTSQQFDHSGNLNSIENQYNNNPFFKKQFVNNPMFTSSFGVTSSPNRFASSMGISNSNPSNFNFEVTPKPNRFTSTFGNSNQDSKKIYNNNPFFQEQFVKNPSFTARFGVTPSSNRFTNPSSSSNIQGQS</sequence>
<keyword evidence="7" id="KW-0146">Chitin degradation</keyword>
<evidence type="ECO:0000259" key="15">
    <source>
        <dbReference type="PROSITE" id="PS51910"/>
    </source>
</evidence>
<organism evidence="16 17">
    <name type="scientific">Meganyctiphanes norvegica</name>
    <name type="common">Northern krill</name>
    <name type="synonym">Thysanopoda norvegica</name>
    <dbReference type="NCBI Taxonomy" id="48144"/>
    <lineage>
        <taxon>Eukaryota</taxon>
        <taxon>Metazoa</taxon>
        <taxon>Ecdysozoa</taxon>
        <taxon>Arthropoda</taxon>
        <taxon>Crustacea</taxon>
        <taxon>Multicrustacea</taxon>
        <taxon>Malacostraca</taxon>
        <taxon>Eumalacostraca</taxon>
        <taxon>Eucarida</taxon>
        <taxon>Euphausiacea</taxon>
        <taxon>Euphausiidae</taxon>
        <taxon>Meganyctiphanes</taxon>
    </lineage>
</organism>
<evidence type="ECO:0000256" key="10">
    <source>
        <dbReference type="ARBA" id="ARBA00023295"/>
    </source>
</evidence>
<evidence type="ECO:0000256" key="9">
    <source>
        <dbReference type="ARBA" id="ARBA00023277"/>
    </source>
</evidence>
<gene>
    <name evidence="16" type="ORF">MNOR_LOCUS34813</name>
</gene>
<evidence type="ECO:0000313" key="16">
    <source>
        <dbReference type="EMBL" id="CAL4176605.1"/>
    </source>
</evidence>
<feature type="chain" id="PRO_5043752285" description="chitinase" evidence="14">
    <location>
        <begin position="24"/>
        <end position="645"/>
    </location>
</feature>
<evidence type="ECO:0000256" key="8">
    <source>
        <dbReference type="ARBA" id="ARBA00023157"/>
    </source>
</evidence>
<dbReference type="InterPro" id="IPR050314">
    <property type="entry name" value="Glycosyl_Hydrlase_18"/>
</dbReference>
<evidence type="ECO:0000256" key="5">
    <source>
        <dbReference type="ARBA" id="ARBA00022729"/>
    </source>
</evidence>
<keyword evidence="11" id="KW-0624">Polysaccharide degradation</keyword>
<dbReference type="SUPFAM" id="SSF54556">
    <property type="entry name" value="Chitinase insertion domain"/>
    <property type="match status" value="1"/>
</dbReference>
<keyword evidence="8" id="KW-1015">Disulfide bond</keyword>
<comment type="similarity">
    <text evidence="2">Belongs to the glycosyl hydrolase 18 family. Chitinase class II subfamily.</text>
</comment>
<dbReference type="SUPFAM" id="SSF51445">
    <property type="entry name" value="(Trans)glycosidases"/>
    <property type="match status" value="1"/>
</dbReference>
<dbReference type="GO" id="GO:0000272">
    <property type="term" value="P:polysaccharide catabolic process"/>
    <property type="evidence" value="ECO:0007669"/>
    <property type="project" value="UniProtKB-KW"/>
</dbReference>